<dbReference type="InterPro" id="IPR011059">
    <property type="entry name" value="Metal-dep_hydrolase_composite"/>
</dbReference>
<dbReference type="SUPFAM" id="SSF51556">
    <property type="entry name" value="Metallo-dependent hydrolases"/>
    <property type="match status" value="1"/>
</dbReference>
<dbReference type="EMBL" id="LN890656">
    <property type="protein sequence ID" value="CUS05973.1"/>
    <property type="molecule type" value="Genomic_DNA"/>
</dbReference>
<dbReference type="Proteomes" id="UP000215027">
    <property type="component" value="Chromosome II"/>
</dbReference>
<dbReference type="GO" id="GO:0016812">
    <property type="term" value="F:hydrolase activity, acting on carbon-nitrogen (but not peptide) bonds, in cyclic amides"/>
    <property type="evidence" value="ECO:0007669"/>
    <property type="project" value="TreeGrafter"/>
</dbReference>
<keyword evidence="8" id="KW-1185">Reference proteome</keyword>
<evidence type="ECO:0000256" key="3">
    <source>
        <dbReference type="ARBA" id="ARBA00022723"/>
    </source>
</evidence>
<reference evidence="7" key="1">
    <citation type="submission" date="2016-01" db="EMBL/GenBank/DDBJ databases">
        <authorList>
            <person name="Mcilroy J.S."/>
            <person name="Karst M S."/>
            <person name="Albertsen M."/>
        </authorList>
    </citation>
    <scope>NUCLEOTIDE SEQUENCE</scope>
    <source>
        <strain evidence="7">Cfx-K</strain>
    </source>
</reference>
<comment type="PTM">
    <text evidence="5">Carbamylation allows a single lysine to coordinate two divalent metal cations.</text>
</comment>
<dbReference type="RefSeq" id="WP_095045314.1">
    <property type="nucleotide sequence ID" value="NZ_LN890656.1"/>
</dbReference>
<comment type="similarity">
    <text evidence="2">Belongs to the metallo-dependent hydrolases superfamily. Hydantoinase/dihydropyrimidinase family.</text>
</comment>
<feature type="domain" description="Amidohydrolase-related" evidence="6">
    <location>
        <begin position="57"/>
        <end position="456"/>
    </location>
</feature>
<evidence type="ECO:0000256" key="4">
    <source>
        <dbReference type="ARBA" id="ARBA00022801"/>
    </source>
</evidence>
<dbReference type="GO" id="GO:0046872">
    <property type="term" value="F:metal ion binding"/>
    <property type="evidence" value="ECO:0007669"/>
    <property type="project" value="UniProtKB-KW"/>
</dbReference>
<accession>A0A161KD37</accession>
<dbReference type="SUPFAM" id="SSF51338">
    <property type="entry name" value="Composite domain of metallo-dependent hydrolases"/>
    <property type="match status" value="1"/>
</dbReference>
<keyword evidence="3" id="KW-0479">Metal-binding</keyword>
<evidence type="ECO:0000259" key="6">
    <source>
        <dbReference type="Pfam" id="PF01979"/>
    </source>
</evidence>
<dbReference type="KEGG" id="pbf:CFX0092_B0439"/>
<dbReference type="PANTHER" id="PTHR11647">
    <property type="entry name" value="HYDRANTOINASE/DIHYDROPYRIMIDINASE FAMILY MEMBER"/>
    <property type="match status" value="1"/>
</dbReference>
<proteinExistence type="inferred from homology"/>
<dbReference type="InterPro" id="IPR050378">
    <property type="entry name" value="Metallo-dep_Hydrolases_sf"/>
</dbReference>
<organism evidence="7 8">
    <name type="scientific">Candidatus Promineifilum breve</name>
    <dbReference type="NCBI Taxonomy" id="1806508"/>
    <lineage>
        <taxon>Bacteria</taxon>
        <taxon>Bacillati</taxon>
        <taxon>Chloroflexota</taxon>
        <taxon>Ardenticatenia</taxon>
        <taxon>Candidatus Promineifilales</taxon>
        <taxon>Candidatus Promineifilaceae</taxon>
        <taxon>Candidatus Promineifilum</taxon>
    </lineage>
</organism>
<evidence type="ECO:0000256" key="2">
    <source>
        <dbReference type="ARBA" id="ARBA00008829"/>
    </source>
</evidence>
<dbReference type="Pfam" id="PF01979">
    <property type="entry name" value="Amidohydro_1"/>
    <property type="match status" value="1"/>
</dbReference>
<dbReference type="InterPro" id="IPR032466">
    <property type="entry name" value="Metal_Hydrolase"/>
</dbReference>
<dbReference type="Gene3D" id="3.20.20.140">
    <property type="entry name" value="Metal-dependent hydrolases"/>
    <property type="match status" value="1"/>
</dbReference>
<evidence type="ECO:0000313" key="8">
    <source>
        <dbReference type="Proteomes" id="UP000215027"/>
    </source>
</evidence>
<keyword evidence="4 7" id="KW-0378">Hydrolase</keyword>
<evidence type="ECO:0000313" key="7">
    <source>
        <dbReference type="EMBL" id="CUS05973.1"/>
    </source>
</evidence>
<dbReference type="GO" id="GO:0005829">
    <property type="term" value="C:cytosol"/>
    <property type="evidence" value="ECO:0007669"/>
    <property type="project" value="TreeGrafter"/>
</dbReference>
<dbReference type="FunFam" id="3.20.20.140:FF:000174">
    <property type="entry name" value="Dihydropyrimidinase-related protein 2"/>
    <property type="match status" value="1"/>
</dbReference>
<dbReference type="InterPro" id="IPR006680">
    <property type="entry name" value="Amidohydro-rel"/>
</dbReference>
<dbReference type="AlphaFoldDB" id="A0A161KD37"/>
<dbReference type="EC" id="3.5.2.-" evidence="7"/>
<comment type="cofactor">
    <cofactor evidence="1">
        <name>Zn(2+)</name>
        <dbReference type="ChEBI" id="CHEBI:29105"/>
    </cofactor>
</comment>
<evidence type="ECO:0000256" key="5">
    <source>
        <dbReference type="PIRSR" id="PIRSR611778-50"/>
    </source>
</evidence>
<evidence type="ECO:0000256" key="1">
    <source>
        <dbReference type="ARBA" id="ARBA00001947"/>
    </source>
</evidence>
<gene>
    <name evidence="7" type="primary">hyuA</name>
    <name evidence="7" type="ORF">CFX0092_B0439</name>
</gene>
<name>A0A161KD37_9CHLR</name>
<dbReference type="PANTHER" id="PTHR11647:SF1">
    <property type="entry name" value="COLLAPSIN RESPONSE MEDIATOR PROTEIN"/>
    <property type="match status" value="1"/>
</dbReference>
<feature type="modified residue" description="N6-carboxylysine" evidence="5">
    <location>
        <position position="157"/>
    </location>
</feature>
<dbReference type="InterPro" id="IPR011778">
    <property type="entry name" value="Hydantoinase/dihydroPyrase"/>
</dbReference>
<dbReference type="Gene3D" id="2.30.40.10">
    <property type="entry name" value="Urease, subunit C, domain 1"/>
    <property type="match status" value="1"/>
</dbReference>
<protein>
    <submittedName>
        <fullName evidence="7">D-hydantoinase</fullName>
        <ecNumber evidence="7">3.5.2.-</ecNumber>
    </submittedName>
</protein>
<sequence>MTTQSPATPLYDLVITNGTIVAADAVYDADVAVVGERIAAIGHGLRGRRELSAAGCYVIPGGVDIHVHLEMPIGAFTSTDDFYHGTRAAAFGGTTAIVDFVETRPDETMLQALAARRAKAEGQAVIDYGLHMTIGPTDIAKLDQVAAARAAGCASFKLYMAYGLRLSDGELLLALEAIRDVAGMPVVHAENWDVITTLIRRNLAAGRTAPRWHPRSRPAELEAEAAGRVIDIAAWVGTPLHIFHVSCAPTAERIAAAKARDLPITGETCPQYLYLTDDLYDRPGVAGALPVCAPPLRPAADRAALWRALAGGALDLVTTDHCPFTAAEKATGIATGQASGQATGLDDFSRIPGGVPSIESRVALVYDGLVNRGLGGERTAALQRWVAVCATTPAALMGFTRKGRLLPGYDADIVVFDPNVDITISPESLHETAGWSPYSGTSLRGWPTTTISRGEILVDDGEWRGAAGHGRFVAR</sequence>
<dbReference type="OrthoDB" id="9765462at2"/>
<dbReference type="NCBIfam" id="TIGR02033">
    <property type="entry name" value="D-hydantoinase"/>
    <property type="match status" value="1"/>
</dbReference>